<sequence length="1941" mass="215240">MADTAGYPTEGKLDAHNNVHTNKRKRDTRDQGINRPAPHNSDLTDQATASFLAAHNAADDDMQQQFDVHHNGGTNTASVGDTAAAALAYHQMTVPQATELQFQTQNSGHGNFGMGDHGQQQSGMQDFSLEALKAATQTGRPGQSAPSDSPPQSATHKPQVGTEEWHKVRRDNHKEVERRRRETINEGINELAKIVPGCEKNKGSILQRAVQFITQLKENEQQNIEKWTLEKLLTEQAITELSASCDKFKNDCHRAWEECQIYKRACENNGIIPDEIKERQENGEQTGASNITMENHNVPAEPLVPPIVDEAELIGNSSADFPVIEAEPEEELDLPLDTAEQQRLLLDQGEAQPAAGPPLTLPGRPGLQRGNSVPTPAPHLPPPAPPAPPPDTPQNDSLSLTQQQTFMRGIPKVEPTPYAFTYDDASSFEEELEEWFSYAVEEQAMLLKTQASYALEWSAYHGLNDVSNGEDGLDWAAATPSQHRDFVVHLLEGLKELDPVLRLKKLEALVHVLLGCWHETAGLPELPTDGDVPSGRISSTGTARSNAYDKSGRQASLIKRNVHLLADNHGVQPVVDVLTSSFLRSCGVETIAEAPRDSREAERREIWCAMTAVYVLLEVARDEEKTEKGLKLRSAILGLDKPGLLMLFVDLIAKLRWDETISLPLSKISLLLWKTMLVTFGGLKQVEKVKEMHRDHSLDAEDSKGQPLITASPLDYHLFRQEISSKYPAYNPPLPLFPLEPENNSILPPLKNHPNKVAGNHVFGSGLGESTGNSTSILHQPVHIATPAPSPPPSPAGPGGKGGKKQNYQTNQMFPFLYPPLDESSNKLGGKGSTDLQDLLVGRKWEGSDIPASILEAAELFAKRMKATRAMKQLWEERVAFMKYERGWTGPDEHPDVDELSLEPKDEPKKQPPSPGSPQERLDLVEEFYRIALPNLQSLIIVLIKAILAHVTALVTQSSGANGLQSGFQFQDQNGTTAGRPDMDGFNGHNTVATNEELDAMRTQEVLDKAVTGTLILILKWFKASHILKFEYITQLLVDSSYVPLILKLLQLQEVEKIVNFRSEQEELNLFTFCRTHSRNASEEDSGEHQEGEKQDGDSEEDDAAPPPIRLSRDDSNEAGAEPVLPSAQPQPPEVDELGFPTNELPKEPITNFSWRAFFTSINYLRIMQKICKNKAHRNLMLVSYKSSQFLRKGLKVPQPELRLYTLKLFKNQVPYCGRKWRQSNMRVITAVYLHCRPELRDDWLAGSDVDAEVDESVPLEQALRSLTHWHNLKRYPESLGAKPGVLEEEQDFFRNELEKMDWGDEIVNEGELEHGWPELQVEVDAGREQFLARPKMLVHRRRAAGRSGKLIRPTLARCLSDTALKTWPGAYKPERICPWSIRGELEALVIASTTNNSDEDEDEKDKEKDVKSAESKGKGNFLPCEGWKRKGARELWREKRRAKSEEGGSRSHNTAESCWVILYGNVYDVTRFLPQHPGGSKVILQLAGTDATDEYDPIHPPGILEQNLEASDKLGTINPDSLPKEEKTPQETGEAQDEGPVDLDSILNIDEIEEVATKKIPHKAWAYYFSASDDLQSKSFNNSVYRSILLRPRVFVDCTRCDTSTSLLGHSVKLPIYVSPAAMARLANPEGEHGIAQACSTYGALQIISQNASMTPEQIVADATPDQIFGWQLYVQNERAKSEAMLARVNKLPAVKFICLTLDAPVPGKREHDERSKNIGSNLPVRAAVQEAQSVSKTSADATTPTPTKPKSMGVGQSLFWGTAADLTWRTTLPWLTHHTPLPIVLKGIQTHEDAYLASLHAPHVKAIILSNHGGRALDTAPPAVHTLLEIRKYCPEVFDRVEVWVDGGIKRGTDVVKALCLGAKGVGVGRAALFGLGAGGRGGVERVLEILKAETETCMRLLGVERIEQLGMQFINTRAVERDIWDGPPLERAAVKARL</sequence>
<name>A0A3M7MEH6_9PLEO</name>
<dbReference type="GO" id="GO:0007010">
    <property type="term" value="P:cytoskeleton organization"/>
    <property type="evidence" value="ECO:0007669"/>
    <property type="project" value="TreeGrafter"/>
</dbReference>
<evidence type="ECO:0000259" key="20">
    <source>
        <dbReference type="PROSITE" id="PS51349"/>
    </source>
</evidence>
<dbReference type="Gene3D" id="3.20.20.70">
    <property type="entry name" value="Aldolase class I"/>
    <property type="match status" value="1"/>
</dbReference>
<dbReference type="SUPFAM" id="SSF55856">
    <property type="entry name" value="Cytochrome b5-like heme/steroid binding domain"/>
    <property type="match status" value="1"/>
</dbReference>
<evidence type="ECO:0000256" key="15">
    <source>
        <dbReference type="ARBA" id="ARBA00066458"/>
    </source>
</evidence>
<comment type="cofactor">
    <cofactor evidence="1">
        <name>FMN</name>
        <dbReference type="ChEBI" id="CHEBI:58210"/>
    </cofactor>
</comment>
<feature type="region of interest" description="Disordered" evidence="17">
    <location>
        <begin position="136"/>
        <end position="180"/>
    </location>
</feature>
<evidence type="ECO:0000256" key="7">
    <source>
        <dbReference type="ARBA" id="ARBA00022643"/>
    </source>
</evidence>
<feature type="region of interest" description="Disordered" evidence="17">
    <location>
        <begin position="1079"/>
        <end position="1143"/>
    </location>
</feature>
<feature type="compositionally biased region" description="Low complexity" evidence="17">
    <location>
        <begin position="141"/>
        <end position="154"/>
    </location>
</feature>
<comment type="similarity">
    <text evidence="13">In the C-terminal section; belongs to the FMN-dependent alpha-hydroxy acid dehydrogenase family.</text>
</comment>
<dbReference type="PANTHER" id="PTHR13239">
    <property type="entry name" value="PROTEIN REQUIRED FOR HYPHAL ANASTOMOSIS HAM-2"/>
    <property type="match status" value="1"/>
</dbReference>
<evidence type="ECO:0000259" key="19">
    <source>
        <dbReference type="PROSITE" id="PS50888"/>
    </source>
</evidence>
<feature type="compositionally biased region" description="Low complexity" evidence="17">
    <location>
        <begin position="361"/>
        <end position="370"/>
    </location>
</feature>
<dbReference type="FunFam" id="3.20.20.70:FF:000062">
    <property type="entry name" value="Cytochrome b2, mitochondrial, putative"/>
    <property type="match status" value="1"/>
</dbReference>
<feature type="region of interest" description="Disordered" evidence="17">
    <location>
        <begin position="1"/>
        <end position="47"/>
    </location>
</feature>
<dbReference type="Pfam" id="PF07923">
    <property type="entry name" value="N1221"/>
    <property type="match status" value="1"/>
</dbReference>
<comment type="cofactor">
    <cofactor evidence="2">
        <name>heme b</name>
        <dbReference type="ChEBI" id="CHEBI:60344"/>
    </cofactor>
</comment>
<dbReference type="SMART" id="SM01117">
    <property type="entry name" value="Cyt-b5"/>
    <property type="match status" value="1"/>
</dbReference>
<dbReference type="InterPro" id="IPR011598">
    <property type="entry name" value="bHLH_dom"/>
</dbReference>
<evidence type="ECO:0000256" key="4">
    <source>
        <dbReference type="ARBA" id="ARBA00011881"/>
    </source>
</evidence>
<dbReference type="PRINTS" id="PR00363">
    <property type="entry name" value="CYTOCHROMEB5"/>
</dbReference>
<dbReference type="SUPFAM" id="SSF51395">
    <property type="entry name" value="FMN-linked oxidoreductases"/>
    <property type="match status" value="1"/>
</dbReference>
<evidence type="ECO:0000256" key="9">
    <source>
        <dbReference type="ARBA" id="ARBA00023002"/>
    </source>
</evidence>
<keyword evidence="9" id="KW-0560">Oxidoreductase</keyword>
<dbReference type="EMBL" id="KE747834">
    <property type="protein sequence ID" value="RMZ72840.1"/>
    <property type="molecule type" value="Genomic_DNA"/>
</dbReference>
<gene>
    <name evidence="21" type="ORF">GMOD_00009890</name>
</gene>
<dbReference type="GO" id="GO:0005758">
    <property type="term" value="C:mitochondrial intermembrane space"/>
    <property type="evidence" value="ECO:0007669"/>
    <property type="project" value="UniProtKB-SubCell"/>
</dbReference>
<feature type="compositionally biased region" description="Polar residues" evidence="17">
    <location>
        <begin position="536"/>
        <end position="545"/>
    </location>
</feature>
<dbReference type="InterPro" id="IPR037396">
    <property type="entry name" value="FMN_HAD"/>
</dbReference>
<dbReference type="SMART" id="SM00353">
    <property type="entry name" value="HLH"/>
    <property type="match status" value="1"/>
</dbReference>
<keyword evidence="22" id="KW-1185">Reference proteome</keyword>
<dbReference type="SMART" id="SM01292">
    <property type="entry name" value="N1221"/>
    <property type="match status" value="1"/>
</dbReference>
<dbReference type="GO" id="GO:0046872">
    <property type="term" value="F:metal ion binding"/>
    <property type="evidence" value="ECO:0007669"/>
    <property type="project" value="UniProtKB-KW"/>
</dbReference>
<feature type="domain" description="Cytochrome b5 heme-binding" evidence="18">
    <location>
        <begin position="1451"/>
        <end position="1519"/>
    </location>
</feature>
<feature type="compositionally biased region" description="Basic and acidic residues" evidence="17">
    <location>
        <begin position="1406"/>
        <end position="1418"/>
    </location>
</feature>
<dbReference type="InterPro" id="IPR001199">
    <property type="entry name" value="Cyt_B5-like_heme/steroid-bd"/>
</dbReference>
<keyword evidence="5" id="KW-0349">Heme</keyword>
<feature type="domain" description="FMN hydroxy acid dehydrogenase" evidence="20">
    <location>
        <begin position="1542"/>
        <end position="1922"/>
    </location>
</feature>
<dbReference type="OrthoDB" id="18234at2759"/>
<dbReference type="EC" id="1.1.2.3" evidence="15"/>
<feature type="region of interest" description="Disordered" evidence="17">
    <location>
        <begin position="352"/>
        <end position="398"/>
    </location>
</feature>
<dbReference type="InterPro" id="IPR037458">
    <property type="entry name" value="L-MDH/L-LDH_FMN-bd"/>
</dbReference>
<evidence type="ECO:0000256" key="11">
    <source>
        <dbReference type="ARBA" id="ARBA00023128"/>
    </source>
</evidence>
<keyword evidence="6" id="KW-0285">Flavoprotein</keyword>
<feature type="region of interest" description="Disordered" evidence="17">
    <location>
        <begin position="785"/>
        <end position="808"/>
    </location>
</feature>
<dbReference type="GO" id="GO:0003700">
    <property type="term" value="F:DNA-binding transcription factor activity"/>
    <property type="evidence" value="ECO:0007669"/>
    <property type="project" value="InterPro"/>
</dbReference>
<dbReference type="Pfam" id="PF01070">
    <property type="entry name" value="FMN_dh"/>
    <property type="match status" value="1"/>
</dbReference>
<evidence type="ECO:0000256" key="2">
    <source>
        <dbReference type="ARBA" id="ARBA00001970"/>
    </source>
</evidence>
<dbReference type="PROSITE" id="PS51349">
    <property type="entry name" value="FMN_HYDROXY_ACID_DH_2"/>
    <property type="match status" value="1"/>
</dbReference>
<dbReference type="InterPro" id="IPR040185">
    <property type="entry name" value="Far11/STRP"/>
</dbReference>
<comment type="similarity">
    <text evidence="14">In the N-terminal section; belongs to the cytochrome b5 family.</text>
</comment>
<dbReference type="Pfam" id="PF11882">
    <property type="entry name" value="DUF3402"/>
    <property type="match status" value="1"/>
</dbReference>
<dbReference type="InterPro" id="IPR047206">
    <property type="entry name" value="bHLHzip_scCBP1-like"/>
</dbReference>
<dbReference type="SMART" id="SM01293">
    <property type="entry name" value="DUF3402"/>
    <property type="match status" value="1"/>
</dbReference>
<dbReference type="InterPro" id="IPR012486">
    <property type="entry name" value="Far11/STRP_N"/>
</dbReference>
<dbReference type="CDD" id="cd02922">
    <property type="entry name" value="FCB2_FMN"/>
    <property type="match status" value="1"/>
</dbReference>
<dbReference type="InterPro" id="IPR036638">
    <property type="entry name" value="HLH_DNA-bd_sf"/>
</dbReference>
<keyword evidence="7" id="KW-0288">FMN</keyword>
<dbReference type="InterPro" id="IPR036400">
    <property type="entry name" value="Cyt_B5-like_heme/steroid_sf"/>
</dbReference>
<comment type="subunit">
    <text evidence="4">Homotetramer.</text>
</comment>
<evidence type="ECO:0000313" key="21">
    <source>
        <dbReference type="EMBL" id="RMZ72840.1"/>
    </source>
</evidence>
<dbReference type="PROSITE" id="PS50888">
    <property type="entry name" value="BHLH"/>
    <property type="match status" value="1"/>
</dbReference>
<feature type="region of interest" description="Disordered" evidence="17">
    <location>
        <begin position="525"/>
        <end position="547"/>
    </location>
</feature>
<feature type="compositionally biased region" description="Pro residues" evidence="17">
    <location>
        <begin position="375"/>
        <end position="392"/>
    </location>
</feature>
<evidence type="ECO:0000256" key="17">
    <source>
        <dbReference type="SAM" id="MobiDB-lite"/>
    </source>
</evidence>
<evidence type="ECO:0000256" key="1">
    <source>
        <dbReference type="ARBA" id="ARBA00001917"/>
    </source>
</evidence>
<comment type="subcellular location">
    <subcellularLocation>
        <location evidence="3">Mitochondrion intermembrane space</location>
    </subcellularLocation>
</comment>
<dbReference type="PROSITE" id="PS50255">
    <property type="entry name" value="CYTOCHROME_B5_2"/>
    <property type="match status" value="1"/>
</dbReference>
<evidence type="ECO:0000256" key="10">
    <source>
        <dbReference type="ARBA" id="ARBA00023004"/>
    </source>
</evidence>
<feature type="region of interest" description="Disordered" evidence="17">
    <location>
        <begin position="1732"/>
        <end position="1756"/>
    </location>
</feature>
<organism evidence="21 22">
    <name type="scientific">Pyrenophora seminiperda CCB06</name>
    <dbReference type="NCBI Taxonomy" id="1302712"/>
    <lineage>
        <taxon>Eukaryota</taxon>
        <taxon>Fungi</taxon>
        <taxon>Dikarya</taxon>
        <taxon>Ascomycota</taxon>
        <taxon>Pezizomycotina</taxon>
        <taxon>Dothideomycetes</taxon>
        <taxon>Pleosporomycetidae</taxon>
        <taxon>Pleosporales</taxon>
        <taxon>Pleosporineae</taxon>
        <taxon>Pleosporaceae</taxon>
        <taxon>Pyrenophora</taxon>
    </lineage>
</organism>
<evidence type="ECO:0000256" key="6">
    <source>
        <dbReference type="ARBA" id="ARBA00022630"/>
    </source>
</evidence>
<feature type="region of interest" description="Disordered" evidence="17">
    <location>
        <begin position="1515"/>
        <end position="1543"/>
    </location>
</feature>
<evidence type="ECO:0000256" key="16">
    <source>
        <dbReference type="ARBA" id="ARBA00068515"/>
    </source>
</evidence>
<accession>A0A3M7MEH6</accession>
<dbReference type="GO" id="GO:0005829">
    <property type="term" value="C:cytosol"/>
    <property type="evidence" value="ECO:0007669"/>
    <property type="project" value="TreeGrafter"/>
</dbReference>
<keyword evidence="10" id="KW-0408">Iron</keyword>
<evidence type="ECO:0000256" key="14">
    <source>
        <dbReference type="ARBA" id="ARBA00061589"/>
    </source>
</evidence>
<dbReference type="Gene3D" id="4.10.280.10">
    <property type="entry name" value="Helix-loop-helix DNA-binding domain"/>
    <property type="match status" value="1"/>
</dbReference>
<dbReference type="CDD" id="cd11398">
    <property type="entry name" value="bHLHzip_scCBP1"/>
    <property type="match status" value="1"/>
</dbReference>
<dbReference type="GO" id="GO:0004460">
    <property type="term" value="F:L-lactate dehydrogenase (cytochrome) activity"/>
    <property type="evidence" value="ECO:0007669"/>
    <property type="project" value="UniProtKB-EC"/>
</dbReference>
<evidence type="ECO:0000256" key="3">
    <source>
        <dbReference type="ARBA" id="ARBA00004569"/>
    </source>
</evidence>
<dbReference type="Proteomes" id="UP000265663">
    <property type="component" value="Unassembled WGS sequence"/>
</dbReference>
<keyword evidence="11" id="KW-0496">Mitochondrion</keyword>
<feature type="domain" description="BHLH" evidence="19">
    <location>
        <begin position="168"/>
        <end position="216"/>
    </location>
</feature>
<evidence type="ECO:0000256" key="8">
    <source>
        <dbReference type="ARBA" id="ARBA00022723"/>
    </source>
</evidence>
<evidence type="ECO:0000259" key="18">
    <source>
        <dbReference type="PROSITE" id="PS50255"/>
    </source>
</evidence>
<proteinExistence type="inferred from homology"/>
<dbReference type="GO" id="GO:0046983">
    <property type="term" value="F:protein dimerization activity"/>
    <property type="evidence" value="ECO:0007669"/>
    <property type="project" value="InterPro"/>
</dbReference>
<evidence type="ECO:0000256" key="5">
    <source>
        <dbReference type="ARBA" id="ARBA00022617"/>
    </source>
</evidence>
<evidence type="ECO:0000256" key="13">
    <source>
        <dbReference type="ARBA" id="ARBA00061137"/>
    </source>
</evidence>
<comment type="catalytic activity">
    <reaction evidence="12">
        <text>(S)-lactate + 2 Fe(III)-[cytochrome c] = 2 Fe(II)-[cytochrome c] + pyruvate + 2 H(+)</text>
        <dbReference type="Rhea" id="RHEA:19909"/>
        <dbReference type="Rhea" id="RHEA-COMP:10350"/>
        <dbReference type="Rhea" id="RHEA-COMP:14399"/>
        <dbReference type="ChEBI" id="CHEBI:15361"/>
        <dbReference type="ChEBI" id="CHEBI:15378"/>
        <dbReference type="ChEBI" id="CHEBI:16651"/>
        <dbReference type="ChEBI" id="CHEBI:29033"/>
        <dbReference type="ChEBI" id="CHEBI:29034"/>
        <dbReference type="EC" id="1.1.2.3"/>
    </reaction>
    <physiologicalReaction direction="left-to-right" evidence="12">
        <dbReference type="Rhea" id="RHEA:19910"/>
    </physiologicalReaction>
</comment>
<keyword evidence="8" id="KW-0479">Metal-binding</keyword>
<dbReference type="Gene3D" id="3.10.120.10">
    <property type="entry name" value="Cytochrome b5-like heme/steroid binding domain"/>
    <property type="match status" value="1"/>
</dbReference>
<feature type="region of interest" description="Disordered" evidence="17">
    <location>
        <begin position="887"/>
        <end position="920"/>
    </location>
</feature>
<dbReference type="PANTHER" id="PTHR13239:SF4">
    <property type="entry name" value="AT25231P"/>
    <property type="match status" value="1"/>
</dbReference>
<dbReference type="InterPro" id="IPR000262">
    <property type="entry name" value="FMN-dep_DH"/>
</dbReference>
<dbReference type="InterPro" id="IPR021819">
    <property type="entry name" value="Far11/STRP_C"/>
</dbReference>
<feature type="compositionally biased region" description="Low complexity" evidence="17">
    <location>
        <begin position="1737"/>
        <end position="1753"/>
    </location>
</feature>
<dbReference type="InterPro" id="IPR013785">
    <property type="entry name" value="Aldolase_TIM"/>
</dbReference>
<evidence type="ECO:0000256" key="12">
    <source>
        <dbReference type="ARBA" id="ARBA00052399"/>
    </source>
</evidence>
<reference evidence="21 22" key="1">
    <citation type="journal article" date="2014" name="PLoS ONE">
        <title>De novo Genome Assembly of the Fungal Plant Pathogen Pyrenophora semeniperda.</title>
        <authorList>
            <person name="Soliai M.M."/>
            <person name="Meyer S.E."/>
            <person name="Udall J.A."/>
            <person name="Elzinga D.E."/>
            <person name="Hermansen R.A."/>
            <person name="Bodily P.M."/>
            <person name="Hart A.A."/>
            <person name="Coleman C.E."/>
        </authorList>
    </citation>
    <scope>NUCLEOTIDE SEQUENCE [LARGE SCALE GENOMIC DNA]</scope>
    <source>
        <strain evidence="21 22">CCB06</strain>
        <tissue evidence="21">Mycelium</tissue>
    </source>
</reference>
<feature type="compositionally biased region" description="Basic and acidic residues" evidence="17">
    <location>
        <begin position="1087"/>
        <end position="1097"/>
    </location>
</feature>
<feature type="region of interest" description="Disordered" evidence="17">
    <location>
        <begin position="1394"/>
        <end position="1426"/>
    </location>
</feature>
<dbReference type="Pfam" id="PF00173">
    <property type="entry name" value="Cyt-b5"/>
    <property type="match status" value="1"/>
</dbReference>
<dbReference type="Pfam" id="PF00010">
    <property type="entry name" value="HLH"/>
    <property type="match status" value="1"/>
</dbReference>
<protein>
    <recommendedName>
        <fullName evidence="16">L-lactate dehydrogenase (cytochrome)</fullName>
        <ecNumber evidence="15">1.1.2.3</ecNumber>
    </recommendedName>
</protein>
<evidence type="ECO:0000313" key="22">
    <source>
        <dbReference type="Proteomes" id="UP000265663"/>
    </source>
</evidence>
<dbReference type="SUPFAM" id="SSF47459">
    <property type="entry name" value="HLH, helix-loop-helix DNA-binding domain"/>
    <property type="match status" value="1"/>
</dbReference>